<dbReference type="GO" id="GO:0016236">
    <property type="term" value="P:macroautophagy"/>
    <property type="evidence" value="ECO:0007669"/>
    <property type="project" value="UniProtKB-ARBA"/>
</dbReference>
<dbReference type="SUPFAM" id="SSF46785">
    <property type="entry name" value="Winged helix' DNA-binding domain"/>
    <property type="match status" value="2"/>
</dbReference>
<protein>
    <recommendedName>
        <fullName evidence="3">Vacuolar protein-sorting-associated protein 25</fullName>
    </recommendedName>
    <alternativeName>
        <fullName evidence="7">ESCRT-II complex subunit VPS25</fullName>
    </alternativeName>
</protein>
<dbReference type="GO" id="GO:0042803">
    <property type="term" value="F:protein homodimerization activity"/>
    <property type="evidence" value="ECO:0007669"/>
    <property type="project" value="TreeGrafter"/>
</dbReference>
<reference evidence="8 9" key="1">
    <citation type="submission" date="2020-11" db="EMBL/GenBank/DDBJ databases">
        <authorList>
            <person name="Wallbank WR R."/>
            <person name="Pardo Diaz C."/>
            <person name="Kozak K."/>
            <person name="Martin S."/>
            <person name="Jiggins C."/>
            <person name="Moest M."/>
            <person name="Warren A I."/>
            <person name="Generalovic N T."/>
            <person name="Byers J.R.P. K."/>
            <person name="Montejo-Kovacevich G."/>
            <person name="Yen C E."/>
        </authorList>
    </citation>
    <scope>NUCLEOTIDE SEQUENCE [LARGE SCALE GENOMIC DNA]</scope>
</reference>
<evidence type="ECO:0000256" key="3">
    <source>
        <dbReference type="ARBA" id="ARBA00017934"/>
    </source>
</evidence>
<keyword evidence="5" id="KW-0963">Cytoplasm</keyword>
<dbReference type="PANTHER" id="PTHR13149">
    <property type="entry name" value="VACUOLAR PROTEIN SORTING-ASSOCIATED PROTEIN VPS25"/>
    <property type="match status" value="1"/>
</dbReference>
<evidence type="ECO:0000256" key="2">
    <source>
        <dbReference type="ARBA" id="ARBA00009674"/>
    </source>
</evidence>
<dbReference type="InterPro" id="IPR036388">
    <property type="entry name" value="WH-like_DNA-bd_sf"/>
</dbReference>
<dbReference type="InParanoid" id="A0A7R8UYY2"/>
<dbReference type="Proteomes" id="UP000594454">
    <property type="component" value="Chromosome 4"/>
</dbReference>
<organism evidence="8 9">
    <name type="scientific">Hermetia illucens</name>
    <name type="common">Black soldier fly</name>
    <dbReference type="NCBI Taxonomy" id="343691"/>
    <lineage>
        <taxon>Eukaryota</taxon>
        <taxon>Metazoa</taxon>
        <taxon>Ecdysozoa</taxon>
        <taxon>Arthropoda</taxon>
        <taxon>Hexapoda</taxon>
        <taxon>Insecta</taxon>
        <taxon>Pterygota</taxon>
        <taxon>Neoptera</taxon>
        <taxon>Endopterygota</taxon>
        <taxon>Diptera</taxon>
        <taxon>Brachycera</taxon>
        <taxon>Stratiomyomorpha</taxon>
        <taxon>Stratiomyidae</taxon>
        <taxon>Hermetiinae</taxon>
        <taxon>Hermetia</taxon>
    </lineage>
</organism>
<comment type="similarity">
    <text evidence="2">Belongs to the VPS25 family.</text>
</comment>
<evidence type="ECO:0000256" key="6">
    <source>
        <dbReference type="ARBA" id="ARBA00022927"/>
    </source>
</evidence>
<keyword evidence="4" id="KW-0813">Transport</keyword>
<dbReference type="Gene3D" id="1.10.10.10">
    <property type="entry name" value="Winged helix-like DNA-binding domain superfamily/Winged helix DNA-binding domain"/>
    <property type="match status" value="1"/>
</dbReference>
<dbReference type="PANTHER" id="PTHR13149:SF0">
    <property type="entry name" value="VACUOLAR PROTEIN-SORTING-ASSOCIATED PROTEIN 25"/>
    <property type="match status" value="1"/>
</dbReference>
<evidence type="ECO:0000256" key="4">
    <source>
        <dbReference type="ARBA" id="ARBA00022448"/>
    </source>
</evidence>
<evidence type="ECO:0000313" key="8">
    <source>
        <dbReference type="EMBL" id="CAD7089166.1"/>
    </source>
</evidence>
<comment type="subcellular location">
    <subcellularLocation>
        <location evidence="1">Cytoplasm</location>
    </subcellularLocation>
</comment>
<keyword evidence="9" id="KW-1185">Reference proteome</keyword>
<evidence type="ECO:0000256" key="1">
    <source>
        <dbReference type="ARBA" id="ARBA00004496"/>
    </source>
</evidence>
<evidence type="ECO:0000313" key="9">
    <source>
        <dbReference type="Proteomes" id="UP000594454"/>
    </source>
</evidence>
<dbReference type="AlphaFoldDB" id="A0A7R8UYY2"/>
<dbReference type="OrthoDB" id="245150at2759"/>
<keyword evidence="6" id="KW-0653">Protein transport</keyword>
<dbReference type="EMBL" id="LR899012">
    <property type="protein sequence ID" value="CAD7089166.1"/>
    <property type="molecule type" value="Genomic_DNA"/>
</dbReference>
<evidence type="ECO:0000256" key="7">
    <source>
        <dbReference type="ARBA" id="ARBA00030094"/>
    </source>
</evidence>
<sequence>MADFDWPWEYNFPPFFTLQPNNETRTRQLTVWNNLTRNYYKHRNQSSLDINEDSPLFCNNALKRRLPTEGRLAVMEHLQGTGHAAPLDKRRTNWQVYWHTLDEWAKIIYDWSQRTGQTNSVCTIYEISNGDNSVGEEFHELDQDVVLKALKLLEEQGKCELMLFDDSQGVKFF</sequence>
<dbReference type="InterPro" id="IPR036390">
    <property type="entry name" value="WH_DNA-bd_sf"/>
</dbReference>
<evidence type="ECO:0000256" key="5">
    <source>
        <dbReference type="ARBA" id="ARBA00022490"/>
    </source>
</evidence>
<gene>
    <name evidence="8" type="ORF">HERILL_LOCUS11739</name>
</gene>
<dbReference type="InterPro" id="IPR008570">
    <property type="entry name" value="ESCRT-II_cplx_Vps25-sub"/>
</dbReference>
<dbReference type="GO" id="GO:0000814">
    <property type="term" value="C:ESCRT II complex"/>
    <property type="evidence" value="ECO:0007669"/>
    <property type="project" value="InterPro"/>
</dbReference>
<dbReference type="Pfam" id="PF05871">
    <property type="entry name" value="ESCRT-II"/>
    <property type="match status" value="1"/>
</dbReference>
<name>A0A7R8UYY2_HERIL</name>
<dbReference type="InterPro" id="IPR014041">
    <property type="entry name" value="ESCRT-II_cplx_Vps25-sub_N"/>
</dbReference>
<dbReference type="OMA" id="TRCLIMW"/>
<dbReference type="GO" id="GO:0043328">
    <property type="term" value="P:protein transport to vacuole involved in ubiquitin-dependent protein catabolic process via the multivesicular body sorting pathway"/>
    <property type="evidence" value="ECO:0007669"/>
    <property type="project" value="TreeGrafter"/>
</dbReference>
<dbReference type="FunFam" id="1.10.10.10:FF:000141">
    <property type="entry name" value="vacuolar protein-sorting-associated protein 25"/>
    <property type="match status" value="1"/>
</dbReference>
<dbReference type="GO" id="GO:0005198">
    <property type="term" value="F:structural molecule activity"/>
    <property type="evidence" value="ECO:0007669"/>
    <property type="project" value="TreeGrafter"/>
</dbReference>
<dbReference type="Gene3D" id="1.10.10.570">
    <property type="entry name" value="Winged helix' DNA-binding domain. Chain C. Domain 1"/>
    <property type="match status" value="1"/>
</dbReference>
<dbReference type="FunCoup" id="A0A7R8UYY2">
    <property type="interactions" value="1133"/>
</dbReference>
<proteinExistence type="inferred from homology"/>
<accession>A0A7R8UYY2</accession>
<dbReference type="FunFam" id="1.10.10.570:FF:000003">
    <property type="entry name" value="Vacuolar protein-sorting-associated protein 25"/>
    <property type="match status" value="1"/>
</dbReference>